<evidence type="ECO:0000256" key="2">
    <source>
        <dbReference type="ARBA" id="ARBA00022692"/>
    </source>
</evidence>
<dbReference type="EMBL" id="ACFW01000049">
    <property type="protein sequence ID" value="EER23300.1"/>
    <property type="molecule type" value="Genomic_DNA"/>
</dbReference>
<organism evidence="6 7">
    <name type="scientific">Coccidioides posadasii (strain C735)</name>
    <name type="common">Valley fever fungus</name>
    <dbReference type="NCBI Taxonomy" id="222929"/>
    <lineage>
        <taxon>Eukaryota</taxon>
        <taxon>Fungi</taxon>
        <taxon>Dikarya</taxon>
        <taxon>Ascomycota</taxon>
        <taxon>Pezizomycotina</taxon>
        <taxon>Eurotiomycetes</taxon>
        <taxon>Eurotiomycetidae</taxon>
        <taxon>Onygenales</taxon>
        <taxon>Onygenaceae</taxon>
        <taxon>Coccidioides</taxon>
    </lineage>
</organism>
<evidence type="ECO:0000256" key="3">
    <source>
        <dbReference type="ARBA" id="ARBA00022989"/>
    </source>
</evidence>
<dbReference type="KEGG" id="cpw:9690915"/>
<dbReference type="PANTHER" id="PTHR34292:SF2">
    <property type="entry name" value="OUTER SPORE WALL PROTEIN LDS1"/>
    <property type="match status" value="1"/>
</dbReference>
<gene>
    <name evidence="6" type="ORF">CPC735_046700</name>
</gene>
<sequence>MTSSPASPAERVRSQDSFISNAHDATRQFGREGPSMTVNHPSIPAAIETKSPATMSITQSHPTIMDRIKSLALDEIKTIRTLVQDGLRSGAYTYPFQGIFYFLTHRSIWRPFLSTLAPTLSLSIIITTSMFFFTYIPQTALLAFTSGPFAPFSAALLVLTESSTLTNFLARSFILRDSLLDTFDATLLSRGQTALVARGRELDSSGGVGDPIARLGRVVRRRFTGGGVGSVVTMWLRSLLYLPLNFVPVVGSLMYLVGQGKRVGNMAHVRYFELKGWTSEEKERWLKENRAAYTSFGAAAFVLEIVPFASLALAYTNTVGAALWASNLEKAMSTAPIKQTNKNE</sequence>
<comment type="caution">
    <text evidence="6">The sequence shown here is derived from an EMBL/GenBank/DDBJ whole genome shotgun (WGS) entry which is preliminary data.</text>
</comment>
<dbReference type="AlphaFoldDB" id="C5PFH2"/>
<evidence type="ECO:0000256" key="1">
    <source>
        <dbReference type="ARBA" id="ARBA00004141"/>
    </source>
</evidence>
<dbReference type="InterPro" id="IPR059112">
    <property type="entry name" value="CysZ/EI24"/>
</dbReference>
<dbReference type="HOGENOM" id="CLU_062645_0_0_1"/>
<feature type="transmembrane region" description="Helical" evidence="5">
    <location>
        <begin position="291"/>
        <end position="315"/>
    </location>
</feature>
<comment type="subcellular location">
    <subcellularLocation>
        <location evidence="1">Membrane</location>
        <topology evidence="1">Multi-pass membrane protein</topology>
    </subcellularLocation>
</comment>
<evidence type="ECO:0000256" key="5">
    <source>
        <dbReference type="SAM" id="Phobius"/>
    </source>
</evidence>
<keyword evidence="3 5" id="KW-1133">Transmembrane helix</keyword>
<dbReference type="InterPro" id="IPR052786">
    <property type="entry name" value="Spore_wall_assembly"/>
</dbReference>
<evidence type="ECO:0000256" key="4">
    <source>
        <dbReference type="ARBA" id="ARBA00023136"/>
    </source>
</evidence>
<dbReference type="GO" id="GO:0005811">
    <property type="term" value="C:lipid droplet"/>
    <property type="evidence" value="ECO:0007669"/>
    <property type="project" value="TreeGrafter"/>
</dbReference>
<accession>C5PFH2</accession>
<evidence type="ECO:0008006" key="8">
    <source>
        <dbReference type="Google" id="ProtNLM"/>
    </source>
</evidence>
<dbReference type="GO" id="GO:0005619">
    <property type="term" value="C:ascospore wall"/>
    <property type="evidence" value="ECO:0007669"/>
    <property type="project" value="TreeGrafter"/>
</dbReference>
<dbReference type="RefSeq" id="XP_003065445.1">
    <property type="nucleotide sequence ID" value="XM_003065399.1"/>
</dbReference>
<dbReference type="Proteomes" id="UP000009084">
    <property type="component" value="Unassembled WGS sequence"/>
</dbReference>
<evidence type="ECO:0000313" key="7">
    <source>
        <dbReference type="Proteomes" id="UP000009084"/>
    </source>
</evidence>
<reference evidence="6 7" key="1">
    <citation type="journal article" date="2009" name="Genome Res.">
        <title>Comparative genomic analyses of the human fungal pathogens Coccidioides and their relatives.</title>
        <authorList>
            <person name="Sharpton T.J."/>
            <person name="Stajich J.E."/>
            <person name="Rounsley S.D."/>
            <person name="Gardner M.J."/>
            <person name="Wortman J.R."/>
            <person name="Jordar V.S."/>
            <person name="Maiti R."/>
            <person name="Kodira C.D."/>
            <person name="Neafsey D.E."/>
            <person name="Zeng Q."/>
            <person name="Hung C.-Y."/>
            <person name="McMahan C."/>
            <person name="Muszewska A."/>
            <person name="Grynberg M."/>
            <person name="Mandel M.A."/>
            <person name="Kellner E.M."/>
            <person name="Barker B.M."/>
            <person name="Galgiani J.N."/>
            <person name="Orbach M.J."/>
            <person name="Kirkland T.N."/>
            <person name="Cole G.T."/>
            <person name="Henn M.R."/>
            <person name="Birren B.W."/>
            <person name="Taylor J.W."/>
        </authorList>
    </citation>
    <scope>NUCLEOTIDE SEQUENCE [LARGE SCALE GENOMIC DNA]</scope>
    <source>
        <strain evidence="7">C735</strain>
    </source>
</reference>
<feature type="transmembrane region" description="Helical" evidence="5">
    <location>
        <begin position="112"/>
        <end position="133"/>
    </location>
</feature>
<feature type="transmembrane region" description="Helical" evidence="5">
    <location>
        <begin position="239"/>
        <end position="258"/>
    </location>
</feature>
<dbReference type="GO" id="GO:0005628">
    <property type="term" value="C:prospore membrane"/>
    <property type="evidence" value="ECO:0007669"/>
    <property type="project" value="TreeGrafter"/>
</dbReference>
<evidence type="ECO:0000313" key="6">
    <source>
        <dbReference type="EMBL" id="EER23300.1"/>
    </source>
</evidence>
<dbReference type="Pfam" id="PF07264">
    <property type="entry name" value="EI24"/>
    <property type="match status" value="1"/>
</dbReference>
<proteinExistence type="predicted"/>
<dbReference type="OrthoDB" id="10012223at2759"/>
<dbReference type="VEuPathDB" id="FungiDB:CPC735_046700"/>
<protein>
    <recommendedName>
        <fullName evidence="8">Outer spore wall protein RRT8</fullName>
    </recommendedName>
</protein>
<feature type="transmembrane region" description="Helical" evidence="5">
    <location>
        <begin position="140"/>
        <end position="159"/>
    </location>
</feature>
<name>C5PFH2_COCP7</name>
<keyword evidence="2 5" id="KW-0812">Transmembrane</keyword>
<dbReference type="PANTHER" id="PTHR34292">
    <property type="entry name" value="OUTER SPORE WALL PROTEIN LDS1"/>
    <property type="match status" value="1"/>
</dbReference>
<keyword evidence="4 5" id="KW-0472">Membrane</keyword>